<comment type="caution">
    <text evidence="1">The sequence shown here is derived from an EMBL/GenBank/DDBJ whole genome shotgun (WGS) entry which is preliminary data.</text>
</comment>
<accession>A0A432V377</accession>
<gene>
    <name evidence="1" type="ORF">EET67_17160</name>
</gene>
<evidence type="ECO:0000313" key="2">
    <source>
        <dbReference type="Proteomes" id="UP000281647"/>
    </source>
</evidence>
<dbReference type="Proteomes" id="UP000281647">
    <property type="component" value="Unassembled WGS sequence"/>
</dbReference>
<dbReference type="RefSeq" id="WP_128627771.1">
    <property type="nucleotide sequence ID" value="NZ_RKST01000018.1"/>
</dbReference>
<evidence type="ECO:0000313" key="1">
    <source>
        <dbReference type="EMBL" id="RUM96492.1"/>
    </source>
</evidence>
<protein>
    <recommendedName>
        <fullName evidence="3">DUF4089 domain-containing protein</fullName>
    </recommendedName>
</protein>
<evidence type="ECO:0008006" key="3">
    <source>
        <dbReference type="Google" id="ProtNLM"/>
    </source>
</evidence>
<organism evidence="1 2">
    <name type="scientific">Borborobacter arsenicus</name>
    <dbReference type="NCBI Taxonomy" id="1851146"/>
    <lineage>
        <taxon>Bacteria</taxon>
        <taxon>Pseudomonadati</taxon>
        <taxon>Pseudomonadota</taxon>
        <taxon>Alphaproteobacteria</taxon>
        <taxon>Hyphomicrobiales</taxon>
        <taxon>Phyllobacteriaceae</taxon>
        <taxon>Borborobacter</taxon>
    </lineage>
</organism>
<dbReference type="AlphaFoldDB" id="A0A432V377"/>
<name>A0A432V377_9HYPH</name>
<dbReference type="EMBL" id="RKST01000018">
    <property type="protein sequence ID" value="RUM96492.1"/>
    <property type="molecule type" value="Genomic_DNA"/>
</dbReference>
<dbReference type="OrthoDB" id="6187564at2"/>
<sequence length="64" mass="7404">MELSIDDIRLLTRMQGLNIPEEDFESIEIRFSTWLSAMEQIEAELGPQINAAEPIPPVFPREEF</sequence>
<proteinExistence type="predicted"/>
<reference evidence="1 2" key="1">
    <citation type="submission" date="2018-11" db="EMBL/GenBank/DDBJ databases">
        <title>Pseudaminobacter arsenicus sp. nov., an arsenic-resistant bacterium isolated from arsenic-rich aquifers.</title>
        <authorList>
            <person name="Mu Y."/>
        </authorList>
    </citation>
    <scope>NUCLEOTIDE SEQUENCE [LARGE SCALE GENOMIC DNA]</scope>
    <source>
        <strain evidence="1 2">CB3</strain>
    </source>
</reference>
<keyword evidence="2" id="KW-1185">Reference proteome</keyword>